<gene>
    <name evidence="2" type="ORF">FOZ74_11265</name>
</gene>
<evidence type="ECO:0000313" key="2">
    <source>
        <dbReference type="EMBL" id="QEA13564.1"/>
    </source>
</evidence>
<dbReference type="RefSeq" id="WP_146913154.1">
    <property type="nucleotide sequence ID" value="NZ_CP042344.1"/>
</dbReference>
<dbReference type="SUPFAM" id="SSF52540">
    <property type="entry name" value="P-loop containing nucleoside triphosphate hydrolases"/>
    <property type="match status" value="1"/>
</dbReference>
<dbReference type="OrthoDB" id="9761147at2"/>
<evidence type="ECO:0000313" key="3">
    <source>
        <dbReference type="Proteomes" id="UP000321199"/>
    </source>
</evidence>
<dbReference type="KEGG" id="cof:FOZ74_11265"/>
<evidence type="ECO:0000259" key="1">
    <source>
        <dbReference type="Pfam" id="PF12705"/>
    </source>
</evidence>
<protein>
    <submittedName>
        <fullName evidence="2">PD-(D/E)XK nuclease family protein</fullName>
    </submittedName>
</protein>
<accession>A0A5B8RXV1</accession>
<name>A0A5B8RXV1_9BURK</name>
<dbReference type="Pfam" id="PF12705">
    <property type="entry name" value="PDDEXK_1"/>
    <property type="match status" value="1"/>
</dbReference>
<dbReference type="Gene3D" id="3.90.320.10">
    <property type="match status" value="1"/>
</dbReference>
<reference evidence="2 3" key="1">
    <citation type="submission" date="2019-07" db="EMBL/GenBank/DDBJ databases">
        <title>Complete genome sequence of Comamonas sp. NLF 7-7 isolated from livestock.</title>
        <authorList>
            <person name="Kim D.H."/>
            <person name="Kim J.G."/>
        </authorList>
    </citation>
    <scope>NUCLEOTIDE SEQUENCE [LARGE SCALE GENOMIC DNA]</scope>
    <source>
        <strain evidence="2 3">NLF 7-7</strain>
    </source>
</reference>
<dbReference type="InterPro" id="IPR027417">
    <property type="entry name" value="P-loop_NTPase"/>
</dbReference>
<proteinExistence type="predicted"/>
<dbReference type="Proteomes" id="UP000321199">
    <property type="component" value="Chromosome"/>
</dbReference>
<keyword evidence="3" id="KW-1185">Reference proteome</keyword>
<dbReference type="InterPro" id="IPR038726">
    <property type="entry name" value="PDDEXK_AddAB-type"/>
</dbReference>
<feature type="domain" description="PD-(D/E)XK endonuclease-like" evidence="1">
    <location>
        <begin position="590"/>
        <end position="836"/>
    </location>
</feature>
<organism evidence="2 3">
    <name type="scientific">Comamonas flocculans</name>
    <dbReference type="NCBI Taxonomy" id="2597701"/>
    <lineage>
        <taxon>Bacteria</taxon>
        <taxon>Pseudomonadati</taxon>
        <taxon>Pseudomonadota</taxon>
        <taxon>Betaproteobacteria</taxon>
        <taxon>Burkholderiales</taxon>
        <taxon>Comamonadaceae</taxon>
        <taxon>Comamonas</taxon>
    </lineage>
</organism>
<dbReference type="AlphaFoldDB" id="A0A5B8RXV1"/>
<dbReference type="InterPro" id="IPR011604">
    <property type="entry name" value="PDDEXK-like_dom_sf"/>
</dbReference>
<sequence length="842" mass="90977">MVAARQGAPAPLTGPWPHWLGEVHAQARGRGAHLARTVVLLPYAHLLPVASAAWAARFAGYMPRFQTTRSWAAEAGAFIAGARDLCFDHARDLLTARELLEHAGLGAQAPALAGRLLELARQLAPLAAAQPPDRRADWLERTHALLPAVHEGPLRLEGVLGRVAAAWVATSSHATDVLFAPALARQVDLLVIVPGLRREPLLQALGAHWGDKTLTLEHEAPAAAGAVALHLALDAEDEAERAAACVLSHLSAGRAPVALVAVDRLLVRRINALLGSAGVHAGTGLRDETGWKLSTTHAGACVLVLLRACAPRASSDEVLDWIKLAPAWALLDHRRLEQHLRKHAVRDWRAAAALLPDDPLVQQVQALRTGLLARRPLTQWLGDLRAALQTCGLWPLLQADAAGAGVIEALGLDDGALERWQAWAGARAPMSCAGFTHWTGEVLEQANFQPAVGATARVVVLPLAQLLGRSFAALVLPGADERHLPAAPEPPGPWSAAQRQALGLPVREELQREQALAWALALSAGQVDVLHRCADDSGEPVLASPLVQALRLTPGLRLQEGSDARIARALVPLPTPRPRAVGRQLPMQPLSASSYEQLRSCPYRFFALRQLGLQDEGELDVDVDKRDWGIWVHALLRHFHEALQRDPSAERLALMEAAAHEATRTLGLEGEGGEFLPFEVAWPPLRDAYLAWLQTHEAAGARFSAAEVDIRVQRGPLQLRGRIDRMDTLADGAALLIDYKTEALGKTRARAKAGSEETQLPFYALLSDAEAPRAAYLNLAEREQPSLHQLPDLQRLAAALQVGMAEDMRRIAEGMPLAALGEGSVCDWCEVRGLCRKDFWHE</sequence>
<dbReference type="EMBL" id="CP042344">
    <property type="protein sequence ID" value="QEA13564.1"/>
    <property type="molecule type" value="Genomic_DNA"/>
</dbReference>